<dbReference type="AlphaFoldDB" id="A0A0C3HLP8"/>
<evidence type="ECO:0000313" key="1">
    <source>
        <dbReference type="EMBL" id="KIN03262.1"/>
    </source>
</evidence>
<dbReference type="Proteomes" id="UP000054321">
    <property type="component" value="Unassembled WGS sequence"/>
</dbReference>
<name>A0A0C3HLP8_OIDMZ</name>
<dbReference type="InParanoid" id="A0A0C3HLP8"/>
<organism evidence="1 2">
    <name type="scientific">Oidiodendron maius (strain Zn)</name>
    <dbReference type="NCBI Taxonomy" id="913774"/>
    <lineage>
        <taxon>Eukaryota</taxon>
        <taxon>Fungi</taxon>
        <taxon>Dikarya</taxon>
        <taxon>Ascomycota</taxon>
        <taxon>Pezizomycotina</taxon>
        <taxon>Leotiomycetes</taxon>
        <taxon>Leotiomycetes incertae sedis</taxon>
        <taxon>Myxotrichaceae</taxon>
        <taxon>Oidiodendron</taxon>
    </lineage>
</organism>
<dbReference type="EMBL" id="KN832874">
    <property type="protein sequence ID" value="KIN03262.1"/>
    <property type="molecule type" value="Genomic_DNA"/>
</dbReference>
<gene>
    <name evidence="1" type="ORF">OIDMADRAFT_18555</name>
</gene>
<accession>A0A0C3HLP8</accession>
<sequence>MTTTIMLENNNLAFEWSNQAASPLSRAATLGLKSHNGSKRPGSFWVSHICASEPATYVISCHCMKGLVLCRLFTTPPRISFILFGQRGVNITKITLLGRYCVYATWR</sequence>
<proteinExistence type="predicted"/>
<keyword evidence="2" id="KW-1185">Reference proteome</keyword>
<reference evidence="2" key="2">
    <citation type="submission" date="2015-01" db="EMBL/GenBank/DDBJ databases">
        <title>Evolutionary Origins and Diversification of the Mycorrhizal Mutualists.</title>
        <authorList>
            <consortium name="DOE Joint Genome Institute"/>
            <consortium name="Mycorrhizal Genomics Consortium"/>
            <person name="Kohler A."/>
            <person name="Kuo A."/>
            <person name="Nagy L.G."/>
            <person name="Floudas D."/>
            <person name="Copeland A."/>
            <person name="Barry K.W."/>
            <person name="Cichocki N."/>
            <person name="Veneault-Fourrey C."/>
            <person name="LaButti K."/>
            <person name="Lindquist E.A."/>
            <person name="Lipzen A."/>
            <person name="Lundell T."/>
            <person name="Morin E."/>
            <person name="Murat C."/>
            <person name="Riley R."/>
            <person name="Ohm R."/>
            <person name="Sun H."/>
            <person name="Tunlid A."/>
            <person name="Henrissat B."/>
            <person name="Grigoriev I.V."/>
            <person name="Hibbett D.S."/>
            <person name="Martin F."/>
        </authorList>
    </citation>
    <scope>NUCLEOTIDE SEQUENCE [LARGE SCALE GENOMIC DNA]</scope>
    <source>
        <strain evidence="2">Zn</strain>
    </source>
</reference>
<reference evidence="1 2" key="1">
    <citation type="submission" date="2014-04" db="EMBL/GenBank/DDBJ databases">
        <authorList>
            <consortium name="DOE Joint Genome Institute"/>
            <person name="Kuo A."/>
            <person name="Martino E."/>
            <person name="Perotto S."/>
            <person name="Kohler A."/>
            <person name="Nagy L.G."/>
            <person name="Floudas D."/>
            <person name="Copeland A."/>
            <person name="Barry K.W."/>
            <person name="Cichocki N."/>
            <person name="Veneault-Fourrey C."/>
            <person name="LaButti K."/>
            <person name="Lindquist E.A."/>
            <person name="Lipzen A."/>
            <person name="Lundell T."/>
            <person name="Morin E."/>
            <person name="Murat C."/>
            <person name="Sun H."/>
            <person name="Tunlid A."/>
            <person name="Henrissat B."/>
            <person name="Grigoriev I.V."/>
            <person name="Hibbett D.S."/>
            <person name="Martin F."/>
            <person name="Nordberg H.P."/>
            <person name="Cantor M.N."/>
            <person name="Hua S.X."/>
        </authorList>
    </citation>
    <scope>NUCLEOTIDE SEQUENCE [LARGE SCALE GENOMIC DNA]</scope>
    <source>
        <strain evidence="1 2">Zn</strain>
    </source>
</reference>
<protein>
    <submittedName>
        <fullName evidence="1">Uncharacterized protein</fullName>
    </submittedName>
</protein>
<evidence type="ECO:0000313" key="2">
    <source>
        <dbReference type="Proteomes" id="UP000054321"/>
    </source>
</evidence>
<dbReference type="HOGENOM" id="CLU_2210762_0_0_1"/>